<dbReference type="AlphaFoldDB" id="A0A1I5EAF3"/>
<dbReference type="SUPFAM" id="SSF53335">
    <property type="entry name" value="S-adenosyl-L-methionine-dependent methyltransferases"/>
    <property type="match status" value="1"/>
</dbReference>
<gene>
    <name evidence="1" type="ORF">SAMN05216386_2577</name>
</gene>
<dbReference type="Gene3D" id="3.40.50.150">
    <property type="entry name" value="Vaccinia Virus protein VP39"/>
    <property type="match status" value="1"/>
</dbReference>
<dbReference type="EMBL" id="FOVJ01000007">
    <property type="protein sequence ID" value="SFO08502.1"/>
    <property type="molecule type" value="Genomic_DNA"/>
</dbReference>
<name>A0A1I5EAF3_9PROT</name>
<keyword evidence="2" id="KW-1185">Reference proteome</keyword>
<sequence>MLNLESLPGEWSNYDLMVSASMLEYVPREELVSALSQLRSRLAGHGVFLLFVTPKNWITKLLIEKLWKANCYTGRNLESPGRCRFSSRGFQKISLFPLLAESVEPYR</sequence>
<accession>A0A1I5EAF3</accession>
<reference evidence="2" key="1">
    <citation type="submission" date="2016-10" db="EMBL/GenBank/DDBJ databases">
        <authorList>
            <person name="Varghese N."/>
        </authorList>
    </citation>
    <scope>NUCLEOTIDE SEQUENCE [LARGE SCALE GENOMIC DNA]</scope>
    <source>
        <strain evidence="2">Nsp8</strain>
    </source>
</reference>
<dbReference type="InterPro" id="IPR029063">
    <property type="entry name" value="SAM-dependent_MTases_sf"/>
</dbReference>
<evidence type="ECO:0000313" key="1">
    <source>
        <dbReference type="EMBL" id="SFO08502.1"/>
    </source>
</evidence>
<organism evidence="1 2">
    <name type="scientific">Nitrosospira briensis</name>
    <dbReference type="NCBI Taxonomy" id="35799"/>
    <lineage>
        <taxon>Bacteria</taxon>
        <taxon>Pseudomonadati</taxon>
        <taxon>Pseudomonadota</taxon>
        <taxon>Betaproteobacteria</taxon>
        <taxon>Nitrosomonadales</taxon>
        <taxon>Nitrosomonadaceae</taxon>
        <taxon>Nitrosospira</taxon>
    </lineage>
</organism>
<protein>
    <recommendedName>
        <fullName evidence="3">Methyltransferase domain-containing protein</fullName>
    </recommendedName>
</protein>
<dbReference type="Proteomes" id="UP000183107">
    <property type="component" value="Unassembled WGS sequence"/>
</dbReference>
<evidence type="ECO:0008006" key="3">
    <source>
        <dbReference type="Google" id="ProtNLM"/>
    </source>
</evidence>
<proteinExistence type="predicted"/>
<evidence type="ECO:0000313" key="2">
    <source>
        <dbReference type="Proteomes" id="UP000183107"/>
    </source>
</evidence>